<sequence>MNAAVAIQQELNPLFAGSVYRASEAEVDTLLVQLDHYRRQSAWLAMVNKLHARLARATDLGGMLEAYSVWLMPQVEHDLLAFRSADGSREHIICSSHGPVRRKIIRAAKAVLSREPGGAAAPCQQAGDFFACRWQLDLPAESGVLMVMRRGAGIDEQGVDLLARTMEILAEPLQRALEYETLFEQARRDSLTGLANRRVFDERIEAIMEASRRYGHSLTLLSMDLDRFKQLNDSQGHAEGDRALMRVAATLNSMVRTSDLLVRMGGDEFLLVLPDSDAEAAKKLAGRIQQAVKALGFGAEERHRLGISIGIAPWRRQSLQEWLHLADEALYEAKSADSSWVCFDNGDMSLVSG</sequence>
<dbReference type="AlphaFoldDB" id="A0A7C2TKY6"/>
<dbReference type="EC" id="2.7.7.65" evidence="1"/>
<dbReference type="InterPro" id="IPR029787">
    <property type="entry name" value="Nucleotide_cyclase"/>
</dbReference>
<gene>
    <name evidence="4" type="ORF">ENN98_05075</name>
</gene>
<comment type="caution">
    <text evidence="4">The sequence shown here is derived from an EMBL/GenBank/DDBJ whole genome shotgun (WGS) entry which is preliminary data.</text>
</comment>
<dbReference type="NCBIfam" id="TIGR00254">
    <property type="entry name" value="GGDEF"/>
    <property type="match status" value="1"/>
</dbReference>
<proteinExistence type="predicted"/>
<dbReference type="PANTHER" id="PTHR45138">
    <property type="entry name" value="REGULATORY COMPONENTS OF SENSORY TRANSDUCTION SYSTEM"/>
    <property type="match status" value="1"/>
</dbReference>
<evidence type="ECO:0000256" key="1">
    <source>
        <dbReference type="ARBA" id="ARBA00012528"/>
    </source>
</evidence>
<dbReference type="PROSITE" id="PS50887">
    <property type="entry name" value="GGDEF"/>
    <property type="match status" value="1"/>
</dbReference>
<evidence type="ECO:0000313" key="4">
    <source>
        <dbReference type="EMBL" id="HET98054.1"/>
    </source>
</evidence>
<dbReference type="EMBL" id="DSDS01000115">
    <property type="protein sequence ID" value="HET98054.1"/>
    <property type="molecule type" value="Genomic_DNA"/>
</dbReference>
<dbReference type="Gene3D" id="3.30.70.270">
    <property type="match status" value="1"/>
</dbReference>
<organism evidence="4">
    <name type="scientific">Desulfurivibrio alkaliphilus</name>
    <dbReference type="NCBI Taxonomy" id="427923"/>
    <lineage>
        <taxon>Bacteria</taxon>
        <taxon>Pseudomonadati</taxon>
        <taxon>Thermodesulfobacteriota</taxon>
        <taxon>Desulfobulbia</taxon>
        <taxon>Desulfobulbales</taxon>
        <taxon>Desulfobulbaceae</taxon>
        <taxon>Desulfurivibrio</taxon>
    </lineage>
</organism>
<evidence type="ECO:0000256" key="2">
    <source>
        <dbReference type="ARBA" id="ARBA00034247"/>
    </source>
</evidence>
<dbReference type="PANTHER" id="PTHR45138:SF9">
    <property type="entry name" value="DIGUANYLATE CYCLASE DGCM-RELATED"/>
    <property type="match status" value="1"/>
</dbReference>
<dbReference type="CDD" id="cd01949">
    <property type="entry name" value="GGDEF"/>
    <property type="match status" value="1"/>
</dbReference>
<dbReference type="Proteomes" id="UP000885986">
    <property type="component" value="Unassembled WGS sequence"/>
</dbReference>
<dbReference type="GO" id="GO:0052621">
    <property type="term" value="F:diguanylate cyclase activity"/>
    <property type="evidence" value="ECO:0007669"/>
    <property type="project" value="UniProtKB-EC"/>
</dbReference>
<feature type="domain" description="GGDEF" evidence="3">
    <location>
        <begin position="216"/>
        <end position="345"/>
    </location>
</feature>
<dbReference type="InterPro" id="IPR050469">
    <property type="entry name" value="Diguanylate_Cyclase"/>
</dbReference>
<evidence type="ECO:0000259" key="3">
    <source>
        <dbReference type="PROSITE" id="PS50887"/>
    </source>
</evidence>
<dbReference type="InterPro" id="IPR000160">
    <property type="entry name" value="GGDEF_dom"/>
</dbReference>
<dbReference type="Pfam" id="PF00990">
    <property type="entry name" value="GGDEF"/>
    <property type="match status" value="1"/>
</dbReference>
<reference evidence="4" key="1">
    <citation type="journal article" date="2020" name="mSystems">
        <title>Genome- and Community-Level Interaction Insights into Carbon Utilization and Element Cycling Functions of Hydrothermarchaeota in Hydrothermal Sediment.</title>
        <authorList>
            <person name="Zhou Z."/>
            <person name="Liu Y."/>
            <person name="Xu W."/>
            <person name="Pan J."/>
            <person name="Luo Z.H."/>
            <person name="Li M."/>
        </authorList>
    </citation>
    <scope>NUCLEOTIDE SEQUENCE [LARGE SCALE GENOMIC DNA]</scope>
    <source>
        <strain evidence="4">SpSt-1224</strain>
    </source>
</reference>
<name>A0A7C2TKY6_9BACT</name>
<accession>A0A7C2TKY6</accession>
<dbReference type="SMART" id="SM00267">
    <property type="entry name" value="GGDEF"/>
    <property type="match status" value="1"/>
</dbReference>
<dbReference type="FunFam" id="3.30.70.270:FF:000001">
    <property type="entry name" value="Diguanylate cyclase domain protein"/>
    <property type="match status" value="1"/>
</dbReference>
<comment type="catalytic activity">
    <reaction evidence="2">
        <text>2 GTP = 3',3'-c-di-GMP + 2 diphosphate</text>
        <dbReference type="Rhea" id="RHEA:24898"/>
        <dbReference type="ChEBI" id="CHEBI:33019"/>
        <dbReference type="ChEBI" id="CHEBI:37565"/>
        <dbReference type="ChEBI" id="CHEBI:58805"/>
        <dbReference type="EC" id="2.7.7.65"/>
    </reaction>
</comment>
<dbReference type="SUPFAM" id="SSF55073">
    <property type="entry name" value="Nucleotide cyclase"/>
    <property type="match status" value="1"/>
</dbReference>
<dbReference type="InterPro" id="IPR043128">
    <property type="entry name" value="Rev_trsase/Diguanyl_cyclase"/>
</dbReference>
<protein>
    <recommendedName>
        <fullName evidence="1">diguanylate cyclase</fullName>
        <ecNumber evidence="1">2.7.7.65</ecNumber>
    </recommendedName>
</protein>